<proteinExistence type="predicted"/>
<gene>
    <name evidence="2" type="ORF">MTCD1_03076</name>
</gene>
<comment type="caution">
    <text evidence="2">The sequence shown here is derived from an EMBL/GenBank/DDBJ whole genome shotgun (WGS) entry which is preliminary data.</text>
</comment>
<feature type="transmembrane region" description="Helical" evidence="1">
    <location>
        <begin position="59"/>
        <end position="80"/>
    </location>
</feature>
<evidence type="ECO:0000313" key="3">
    <source>
        <dbReference type="Proteomes" id="UP000197068"/>
    </source>
</evidence>
<keyword evidence="1" id="KW-1133">Transmembrane helix</keyword>
<name>A0ABQ0MYP2_9GAMM</name>
<reference evidence="2 3" key="1">
    <citation type="submission" date="2017-06" db="EMBL/GenBank/DDBJ databases">
        <title>Whole Genome Sequences of Colwellia marinimaniae MTCD1.</title>
        <authorList>
            <person name="Kusumoto H."/>
            <person name="Inoue M."/>
            <person name="Tanikawa K."/>
            <person name="Maeji H."/>
            <person name="Cameron J.H."/>
            <person name="Bartlett D.H."/>
        </authorList>
    </citation>
    <scope>NUCLEOTIDE SEQUENCE [LARGE SCALE GENOMIC DNA]</scope>
    <source>
        <strain evidence="2 3">MTCD1</strain>
    </source>
</reference>
<evidence type="ECO:0000313" key="2">
    <source>
        <dbReference type="EMBL" id="GAW97449.1"/>
    </source>
</evidence>
<accession>A0ABQ0MYP2</accession>
<dbReference type="EMBL" id="BDQM01000034">
    <property type="protein sequence ID" value="GAW97449.1"/>
    <property type="molecule type" value="Genomic_DNA"/>
</dbReference>
<keyword evidence="1" id="KW-0812">Transmembrane</keyword>
<organism evidence="2 3">
    <name type="scientific">Colwellia marinimaniae</name>
    <dbReference type="NCBI Taxonomy" id="1513592"/>
    <lineage>
        <taxon>Bacteria</taxon>
        <taxon>Pseudomonadati</taxon>
        <taxon>Pseudomonadota</taxon>
        <taxon>Gammaproteobacteria</taxon>
        <taxon>Alteromonadales</taxon>
        <taxon>Colwelliaceae</taxon>
        <taxon>Colwellia</taxon>
    </lineage>
</organism>
<evidence type="ECO:0000256" key="1">
    <source>
        <dbReference type="SAM" id="Phobius"/>
    </source>
</evidence>
<keyword evidence="3" id="KW-1185">Reference proteome</keyword>
<keyword evidence="1" id="KW-0472">Membrane</keyword>
<dbReference type="Proteomes" id="UP000197068">
    <property type="component" value="Unassembled WGS sequence"/>
</dbReference>
<feature type="transmembrane region" description="Helical" evidence="1">
    <location>
        <begin position="35"/>
        <end position="53"/>
    </location>
</feature>
<sequence>MMPTNKHKRKASTKVKFKAVKNVHSLGLISAHPKLFVLVGLLLVALAIYLFAFEAQDDAMFGFAMLALITGVAVTIYANFARPKKKQE</sequence>
<protein>
    <submittedName>
        <fullName evidence="2">Uncharacterized protein</fullName>
    </submittedName>
</protein>